<dbReference type="EMBL" id="DQ403680">
    <property type="protein sequence ID" value="ABD75244.1"/>
    <property type="molecule type" value="Genomic_DNA"/>
</dbReference>
<sequence>AGNCDPQPTFGVTVSNVRKLPVQSLPREDVCVHWHRVAGQTLVPIGARHCEHSRLPANKWRALISPKVALNGTPKISSSLCLPVIVETRGWPCEREPQ</sequence>
<protein>
    <submittedName>
        <fullName evidence="1">Uncharacterized protein</fullName>
    </submittedName>
</protein>
<dbReference type="AlphaFoldDB" id="D1CTU0"/>
<name>D1CTU0_9HYPH</name>
<accession>D1CTU0</accession>
<feature type="non-terminal residue" evidence="1">
    <location>
        <position position="98"/>
    </location>
</feature>
<organism evidence="1">
    <name type="scientific">Sinorhizobium xinjiangense</name>
    <dbReference type="NCBI Taxonomy" id="28106"/>
    <lineage>
        <taxon>Bacteria</taxon>
        <taxon>Pseudomonadati</taxon>
        <taxon>Pseudomonadota</taxon>
        <taxon>Alphaproteobacteria</taxon>
        <taxon>Hyphomicrobiales</taxon>
        <taxon>Rhizobiaceae</taxon>
        <taxon>Sinorhizobium/Ensifer group</taxon>
        <taxon>Sinorhizobium</taxon>
    </lineage>
</organism>
<evidence type="ECO:0000313" key="1">
    <source>
        <dbReference type="EMBL" id="ABD75244.1"/>
    </source>
</evidence>
<feature type="non-terminal residue" evidence="1">
    <location>
        <position position="1"/>
    </location>
</feature>
<proteinExistence type="predicted"/>
<reference evidence="1" key="1">
    <citation type="submission" date="2006-02" db="EMBL/GenBank/DDBJ databases">
        <title>Sampling the accessory genome of the Sinorhizobium genus by suppressive subtractive hybridization.</title>
        <authorList>
            <person name="Moulin L."/>
            <person name="Ghazoui Z."/>
            <person name="Young P."/>
        </authorList>
    </citation>
    <scope>NUCLEOTIDE SEQUENCE</scope>
    <source>
        <strain evidence="1">LMG17930</strain>
    </source>
</reference>